<dbReference type="Proteomes" id="UP001062443">
    <property type="component" value="Unassembled WGS sequence"/>
</dbReference>
<reference evidence="2" key="1">
    <citation type="submission" date="2013-04" db="EMBL/GenBank/DDBJ databases">
        <title>The genome sequencing project of 58 acetic acid bacteria.</title>
        <authorList>
            <person name="Okamoto-Kainuma A."/>
            <person name="Ishikawa M."/>
            <person name="Umino S."/>
            <person name="Koizumi Y."/>
            <person name="Shiwa Y."/>
            <person name="Yoshikawa H."/>
            <person name="Matsutani M."/>
            <person name="Matsushita K."/>
        </authorList>
    </citation>
    <scope>NUCLEOTIDE SEQUENCE</scope>
    <source>
        <strain evidence="2">NBRC 106556</strain>
    </source>
</reference>
<feature type="domain" description="DUF4422" evidence="1">
    <location>
        <begin position="11"/>
        <end position="256"/>
    </location>
</feature>
<protein>
    <submittedName>
        <fullName evidence="2">Capsular biosynthesis protein</fullName>
    </submittedName>
</protein>
<proteinExistence type="predicted"/>
<evidence type="ECO:0000259" key="1">
    <source>
        <dbReference type="Pfam" id="PF14393"/>
    </source>
</evidence>
<dbReference type="InterPro" id="IPR025536">
    <property type="entry name" value="DUF4422"/>
</dbReference>
<dbReference type="EMBL" id="BAQB01000001">
    <property type="protein sequence ID" value="GBR43745.1"/>
    <property type="molecule type" value="Genomic_DNA"/>
</dbReference>
<dbReference type="RefSeq" id="WP_068172533.1">
    <property type="nucleotide sequence ID" value="NZ_BAQB01000001.1"/>
</dbReference>
<evidence type="ECO:0000313" key="3">
    <source>
        <dbReference type="Proteomes" id="UP001062443"/>
    </source>
</evidence>
<keyword evidence="3" id="KW-1185">Reference proteome</keyword>
<accession>A0ABQ0QGC4</accession>
<sequence length="280" mass="33551">MRVKIFSCHYQKPTHTVNTELFSDLISGYHSDPDGAYIGDLDGVNIAEQNDFSEIRHHYYVWKNLLDDYEYIGFDHYRRRFFITPMPYNDLKSISPHYAEQRDGFDTDQKLHEIQQSREDFLDYFTIRKNFTSTEIDSFKHWLSQYDVVVPRMWHLHDRPDLESEWKNSGLPPQMWEMFIASMRDKPQFSPLPYHPIRTSNHNNIFIMKTELFDEYMHGLFAAVKDLEALMEGKLDPFPRRWGYVAEKALNYFILSKRKKHPFFNVAQLPLVVRTLHNDL</sequence>
<comment type="caution">
    <text evidence="2">The sequence shown here is derived from an EMBL/GenBank/DDBJ whole genome shotgun (WGS) entry which is preliminary data.</text>
</comment>
<dbReference type="Pfam" id="PF14393">
    <property type="entry name" value="DUF4422"/>
    <property type="match status" value="1"/>
</dbReference>
<name>A0ABQ0QGC4_9PROT</name>
<organism evidence="2 3">
    <name type="scientific">Neokomagataea tanensis NBRC 106556</name>
    <dbReference type="NCBI Taxonomy" id="1223519"/>
    <lineage>
        <taxon>Bacteria</taxon>
        <taxon>Pseudomonadati</taxon>
        <taxon>Pseudomonadota</taxon>
        <taxon>Alphaproteobacteria</taxon>
        <taxon>Acetobacterales</taxon>
        <taxon>Acetobacteraceae</taxon>
        <taxon>Neokomagataea</taxon>
    </lineage>
</organism>
<evidence type="ECO:0000313" key="2">
    <source>
        <dbReference type="EMBL" id="GBR43745.1"/>
    </source>
</evidence>
<gene>
    <name evidence="2" type="ORF">AA106556_0197</name>
</gene>